<dbReference type="EMBL" id="JBHTON010000035">
    <property type="protein sequence ID" value="MFD1485676.1"/>
    <property type="molecule type" value="Genomic_DNA"/>
</dbReference>
<dbReference type="Pfam" id="PF13936">
    <property type="entry name" value="HTH_38"/>
    <property type="match status" value="1"/>
</dbReference>
<dbReference type="InterPro" id="IPR025246">
    <property type="entry name" value="IS30-like_HTH"/>
</dbReference>
<sequence length="49" mass="5832">MTAYKHLSEAERGQIEILWHQGKTQAEIARILHRIRSTISREMLHSQEF</sequence>
<name>A0ABW4EB66_9LACO</name>
<gene>
    <name evidence="2" type="ORF">ACFQ5J_10580</name>
</gene>
<feature type="domain" description="Transposase IS30-like HTH" evidence="1">
    <location>
        <begin position="4"/>
        <end position="43"/>
    </location>
</feature>
<evidence type="ECO:0000313" key="2">
    <source>
        <dbReference type="EMBL" id="MFD1485676.1"/>
    </source>
</evidence>
<organism evidence="2 3">
    <name type="scientific">Lacticaseibacillus baoqingensis</name>
    <dbReference type="NCBI Taxonomy" id="2486013"/>
    <lineage>
        <taxon>Bacteria</taxon>
        <taxon>Bacillati</taxon>
        <taxon>Bacillota</taxon>
        <taxon>Bacilli</taxon>
        <taxon>Lactobacillales</taxon>
        <taxon>Lactobacillaceae</taxon>
        <taxon>Lacticaseibacillus</taxon>
    </lineage>
</organism>
<proteinExistence type="predicted"/>
<keyword evidence="3" id="KW-1185">Reference proteome</keyword>
<evidence type="ECO:0000313" key="3">
    <source>
        <dbReference type="Proteomes" id="UP001597252"/>
    </source>
</evidence>
<protein>
    <submittedName>
        <fullName evidence="2">Helix-turn-helix domain-containing protein</fullName>
    </submittedName>
</protein>
<dbReference type="Gene3D" id="1.10.10.60">
    <property type="entry name" value="Homeodomain-like"/>
    <property type="match status" value="1"/>
</dbReference>
<reference evidence="3" key="1">
    <citation type="journal article" date="2019" name="Int. J. Syst. Evol. Microbiol.">
        <title>The Global Catalogue of Microorganisms (GCM) 10K type strain sequencing project: providing services to taxonomists for standard genome sequencing and annotation.</title>
        <authorList>
            <consortium name="The Broad Institute Genomics Platform"/>
            <consortium name="The Broad Institute Genome Sequencing Center for Infectious Disease"/>
            <person name="Wu L."/>
            <person name="Ma J."/>
        </authorList>
    </citation>
    <scope>NUCLEOTIDE SEQUENCE [LARGE SCALE GENOMIC DNA]</scope>
    <source>
        <strain evidence="3">CCM 8903</strain>
    </source>
</reference>
<accession>A0ABW4EB66</accession>
<evidence type="ECO:0000259" key="1">
    <source>
        <dbReference type="Pfam" id="PF13936"/>
    </source>
</evidence>
<dbReference type="Proteomes" id="UP001597252">
    <property type="component" value="Unassembled WGS sequence"/>
</dbReference>
<dbReference type="RefSeq" id="WP_125749420.1">
    <property type="nucleotide sequence ID" value="NZ_JBHTON010000035.1"/>
</dbReference>
<comment type="caution">
    <text evidence="2">The sequence shown here is derived from an EMBL/GenBank/DDBJ whole genome shotgun (WGS) entry which is preliminary data.</text>
</comment>